<dbReference type="KEGG" id="shj:SHELI_v1c11110"/>
<keyword evidence="9 10" id="KW-0472">Membrane</keyword>
<dbReference type="InterPro" id="IPR001757">
    <property type="entry name" value="P_typ_ATPase"/>
</dbReference>
<dbReference type="InterPro" id="IPR023298">
    <property type="entry name" value="ATPase_P-typ_TM_dom_sf"/>
</dbReference>
<evidence type="ECO:0000313" key="13">
    <source>
        <dbReference type="Proteomes" id="UP000094378"/>
    </source>
</evidence>
<keyword evidence="5 10" id="KW-0547">Nucleotide-binding</keyword>
<dbReference type="SUPFAM" id="SSF81665">
    <property type="entry name" value="Calcium ATPase, transmembrane domain M"/>
    <property type="match status" value="1"/>
</dbReference>
<proteinExistence type="inferred from homology"/>
<dbReference type="NCBIfam" id="TIGR01494">
    <property type="entry name" value="ATPase_P-type"/>
    <property type="match status" value="1"/>
</dbReference>
<evidence type="ECO:0000256" key="3">
    <source>
        <dbReference type="ARBA" id="ARBA00022692"/>
    </source>
</evidence>
<evidence type="ECO:0000256" key="2">
    <source>
        <dbReference type="ARBA" id="ARBA00006024"/>
    </source>
</evidence>
<feature type="transmembrane region" description="Helical" evidence="10">
    <location>
        <begin position="38"/>
        <end position="56"/>
    </location>
</feature>
<feature type="transmembrane region" description="Helical" evidence="10">
    <location>
        <begin position="102"/>
        <end position="123"/>
    </location>
</feature>
<evidence type="ECO:0000256" key="7">
    <source>
        <dbReference type="ARBA" id="ARBA00022967"/>
    </source>
</evidence>
<dbReference type="AlphaFoldDB" id="A0A1B3SM99"/>
<feature type="transmembrane region" description="Helical" evidence="10">
    <location>
        <begin position="77"/>
        <end position="96"/>
    </location>
</feature>
<dbReference type="Gene3D" id="2.70.150.10">
    <property type="entry name" value="Calcium-transporting ATPase, cytoplasmic transduction domain A"/>
    <property type="match status" value="1"/>
</dbReference>
<dbReference type="GO" id="GO:0055070">
    <property type="term" value="P:copper ion homeostasis"/>
    <property type="evidence" value="ECO:0007669"/>
    <property type="project" value="TreeGrafter"/>
</dbReference>
<dbReference type="PROSITE" id="PS00154">
    <property type="entry name" value="ATPASE_E1_E2"/>
    <property type="match status" value="1"/>
</dbReference>
<dbReference type="InterPro" id="IPR027256">
    <property type="entry name" value="P-typ_ATPase_IB"/>
</dbReference>
<feature type="transmembrane region" description="Helical" evidence="10">
    <location>
        <begin position="253"/>
        <end position="275"/>
    </location>
</feature>
<feature type="transmembrane region" description="Helical" evidence="10">
    <location>
        <begin position="580"/>
        <end position="601"/>
    </location>
</feature>
<keyword evidence="4 10" id="KW-0479">Metal-binding</keyword>
<organism evidence="12 13">
    <name type="scientific">Spiroplasma helicoides</name>
    <dbReference type="NCBI Taxonomy" id="216938"/>
    <lineage>
        <taxon>Bacteria</taxon>
        <taxon>Bacillati</taxon>
        <taxon>Mycoplasmatota</taxon>
        <taxon>Mollicutes</taxon>
        <taxon>Entomoplasmatales</taxon>
        <taxon>Spiroplasmataceae</taxon>
        <taxon>Spiroplasma</taxon>
    </lineage>
</organism>
<feature type="transmembrane region" description="Helical" evidence="10">
    <location>
        <begin position="607"/>
        <end position="627"/>
    </location>
</feature>
<dbReference type="OrthoDB" id="9813266at2"/>
<dbReference type="Proteomes" id="UP000094378">
    <property type="component" value="Chromosome"/>
</dbReference>
<dbReference type="PANTHER" id="PTHR43520">
    <property type="entry name" value="ATP7, ISOFORM B"/>
    <property type="match status" value="1"/>
</dbReference>
<sequence length="631" mass="71821">MTKLLKKINLIVFWILSLLVAIAMIINHFSKSIYVDIFYNKYFLFIFGLIATYIIGKKYIKNTYYEVFKWKRIGMNLLIFISTQSAFLFSIYQLIVNQFPELIEVCIFVILFVLTGDTINDMLRKVISSDLKSLTTLQPKKVMIKTDDNFVEKEIYSVEKDTTIKVLTNQVIPLDARLITPIAQINTQIIDGENTTKRFYENDHLFAGMINKGNEILLSTTSKFYDSFLNKVVNKVATIQSEKSGLQNIVDKIAQIFTPLVIIISIASFFISYFWLNQANIYESIKVMITVLVSACPCSIGIAIPFAVMIGSTKAAKKGVIFNKPDAFGKTSKVNVIAFDKTGTLTKGEVSVKNFIGDKKYLDILGQFESTVSHPLATGFLNYLRNKKVLYNQSDSFVKKSDTSFSINKLNYSLMPISNYQDQVKSKIVFDKNKIYKTATLLLEENQIVALIEFDDVVREEAKRAISILKKQHYEVVMITGDNNNSANYVAKKLDIDVVHSEKTIKQKLELIENYQKQNKKVLFVGDGMNDILAMQKANLSISIVTNKTYLDLESDISLLNPNISLIVDSIKYAKYTKKIILSNLFWAFIYNIILIPLAIFNITNPMIGMFAMFCSSILVLLNSLVFKLKR</sequence>
<evidence type="ECO:0000256" key="8">
    <source>
        <dbReference type="ARBA" id="ARBA00022989"/>
    </source>
</evidence>
<dbReference type="GO" id="GO:0043682">
    <property type="term" value="F:P-type divalent copper transporter activity"/>
    <property type="evidence" value="ECO:0007669"/>
    <property type="project" value="TreeGrafter"/>
</dbReference>
<keyword evidence="7" id="KW-1278">Translocase</keyword>
<dbReference type="SUPFAM" id="SSF56784">
    <property type="entry name" value="HAD-like"/>
    <property type="match status" value="1"/>
</dbReference>
<dbReference type="RefSeq" id="WP_069117485.1">
    <property type="nucleotide sequence ID" value="NZ_CP017015.1"/>
</dbReference>
<keyword evidence="13" id="KW-1185">Reference proteome</keyword>
<keyword evidence="10" id="KW-1003">Cell membrane</keyword>
<name>A0A1B3SM99_9MOLU</name>
<dbReference type="SUPFAM" id="SSF81653">
    <property type="entry name" value="Calcium ATPase, transduction domain A"/>
    <property type="match status" value="1"/>
</dbReference>
<dbReference type="SUPFAM" id="SSF81660">
    <property type="entry name" value="Metal cation-transporting ATPase, ATP-binding domain N"/>
    <property type="match status" value="1"/>
</dbReference>
<dbReference type="InterPro" id="IPR036412">
    <property type="entry name" value="HAD-like_sf"/>
</dbReference>
<dbReference type="Pfam" id="PF00122">
    <property type="entry name" value="E1-E2_ATPase"/>
    <property type="match status" value="1"/>
</dbReference>
<evidence type="ECO:0000256" key="9">
    <source>
        <dbReference type="ARBA" id="ARBA00023136"/>
    </source>
</evidence>
<evidence type="ECO:0000256" key="10">
    <source>
        <dbReference type="RuleBase" id="RU362081"/>
    </source>
</evidence>
<protein>
    <submittedName>
        <fullName evidence="12">Copper-transporting ATPase</fullName>
    </submittedName>
</protein>
<dbReference type="InterPro" id="IPR008250">
    <property type="entry name" value="ATPase_P-typ_transduc_dom_A_sf"/>
</dbReference>
<keyword evidence="8 10" id="KW-1133">Transmembrane helix</keyword>
<feature type="domain" description="P-type ATPase A" evidence="11">
    <location>
        <begin position="137"/>
        <end position="236"/>
    </location>
</feature>
<feature type="transmembrane region" description="Helical" evidence="10">
    <location>
        <begin position="287"/>
        <end position="308"/>
    </location>
</feature>
<dbReference type="PANTHER" id="PTHR43520:SF8">
    <property type="entry name" value="P-TYPE CU(+) TRANSPORTER"/>
    <property type="match status" value="1"/>
</dbReference>
<dbReference type="GO" id="GO:0005886">
    <property type="term" value="C:plasma membrane"/>
    <property type="evidence" value="ECO:0007669"/>
    <property type="project" value="UniProtKB-SubCell"/>
</dbReference>
<comment type="similarity">
    <text evidence="2 10">Belongs to the cation transport ATPase (P-type) (TC 3.A.3) family. Type IB subfamily.</text>
</comment>
<accession>A0A1B3SM99</accession>
<dbReference type="GO" id="GO:0012505">
    <property type="term" value="C:endomembrane system"/>
    <property type="evidence" value="ECO:0007669"/>
    <property type="project" value="UniProtKB-SubCell"/>
</dbReference>
<dbReference type="STRING" id="216938.SHELI_v1c11110"/>
<dbReference type="InterPro" id="IPR018303">
    <property type="entry name" value="ATPase_P-typ_P_site"/>
</dbReference>
<keyword evidence="6 10" id="KW-0067">ATP-binding</keyword>
<evidence type="ECO:0000313" key="12">
    <source>
        <dbReference type="EMBL" id="AOG61058.1"/>
    </source>
</evidence>
<dbReference type="InterPro" id="IPR023214">
    <property type="entry name" value="HAD_sf"/>
</dbReference>
<evidence type="ECO:0000256" key="4">
    <source>
        <dbReference type="ARBA" id="ARBA00022723"/>
    </source>
</evidence>
<dbReference type="GO" id="GO:0005524">
    <property type="term" value="F:ATP binding"/>
    <property type="evidence" value="ECO:0007669"/>
    <property type="project" value="UniProtKB-UniRule"/>
</dbReference>
<comment type="subcellular location">
    <subcellularLocation>
        <location evidence="10">Cell membrane</location>
    </subcellularLocation>
    <subcellularLocation>
        <location evidence="1">Endomembrane system</location>
        <topology evidence="1">Multi-pass membrane protein</topology>
    </subcellularLocation>
</comment>
<dbReference type="PRINTS" id="PR00119">
    <property type="entry name" value="CATATPASE"/>
</dbReference>
<dbReference type="NCBIfam" id="TIGR01525">
    <property type="entry name" value="ATPase-IB_hvy"/>
    <property type="match status" value="1"/>
</dbReference>
<dbReference type="Gene3D" id="3.40.50.1000">
    <property type="entry name" value="HAD superfamily/HAD-like"/>
    <property type="match status" value="1"/>
</dbReference>
<dbReference type="InterPro" id="IPR059000">
    <property type="entry name" value="ATPase_P-type_domA"/>
</dbReference>
<dbReference type="EMBL" id="CP017015">
    <property type="protein sequence ID" value="AOG61058.1"/>
    <property type="molecule type" value="Genomic_DNA"/>
</dbReference>
<reference evidence="12 13" key="1">
    <citation type="submission" date="2016-08" db="EMBL/GenBank/DDBJ databases">
        <title>Complete genome sequence of Spiroplasma helicoides TABS-2 (DSM 22551).</title>
        <authorList>
            <person name="Shen W.-Y."/>
            <person name="Lo W.-S."/>
            <person name="Lai Y.-C."/>
            <person name="Kuo C.-H."/>
        </authorList>
    </citation>
    <scope>NUCLEOTIDE SEQUENCE [LARGE SCALE GENOMIC DNA]</scope>
    <source>
        <strain evidence="12 13">TABS-2</strain>
    </source>
</reference>
<evidence type="ECO:0000256" key="5">
    <source>
        <dbReference type="ARBA" id="ARBA00022741"/>
    </source>
</evidence>
<evidence type="ECO:0000259" key="11">
    <source>
        <dbReference type="Pfam" id="PF00122"/>
    </source>
</evidence>
<evidence type="ECO:0000256" key="1">
    <source>
        <dbReference type="ARBA" id="ARBA00004127"/>
    </source>
</evidence>
<dbReference type="InterPro" id="IPR023299">
    <property type="entry name" value="ATPase_P-typ_cyto_dom_N"/>
</dbReference>
<evidence type="ECO:0000256" key="6">
    <source>
        <dbReference type="ARBA" id="ARBA00022840"/>
    </source>
</evidence>
<dbReference type="GO" id="GO:0005507">
    <property type="term" value="F:copper ion binding"/>
    <property type="evidence" value="ECO:0007669"/>
    <property type="project" value="TreeGrafter"/>
</dbReference>
<dbReference type="Gene3D" id="3.40.1110.10">
    <property type="entry name" value="Calcium-transporting ATPase, cytoplasmic domain N"/>
    <property type="match status" value="1"/>
</dbReference>
<gene>
    <name evidence="12" type="primary">copA</name>
    <name evidence="12" type="ORF">SHELI_v1c11110</name>
</gene>
<feature type="transmembrane region" description="Helical" evidence="10">
    <location>
        <begin position="7"/>
        <end position="26"/>
    </location>
</feature>
<dbReference type="GO" id="GO:0016887">
    <property type="term" value="F:ATP hydrolysis activity"/>
    <property type="evidence" value="ECO:0007669"/>
    <property type="project" value="InterPro"/>
</dbReference>
<dbReference type="Pfam" id="PF00702">
    <property type="entry name" value="Hydrolase"/>
    <property type="match status" value="1"/>
</dbReference>
<keyword evidence="3 10" id="KW-0812">Transmembrane</keyword>